<evidence type="ECO:0000256" key="1">
    <source>
        <dbReference type="SAM" id="Coils"/>
    </source>
</evidence>
<evidence type="ECO:0000313" key="3">
    <source>
        <dbReference type="Proteomes" id="UP000236333"/>
    </source>
</evidence>
<reference evidence="2 3" key="1">
    <citation type="journal article" date="2017" name="Mol. Biol. Evol.">
        <title>The 4-celled Tetrabaena socialis nuclear genome reveals the essential components for genetic control of cell number at the origin of multicellularity in the volvocine lineage.</title>
        <authorList>
            <person name="Featherston J."/>
            <person name="Arakaki Y."/>
            <person name="Hanschen E.R."/>
            <person name="Ferris P.J."/>
            <person name="Michod R.E."/>
            <person name="Olson B.J.S.C."/>
            <person name="Nozaki H."/>
            <person name="Durand P.M."/>
        </authorList>
    </citation>
    <scope>NUCLEOTIDE SEQUENCE [LARGE SCALE GENOMIC DNA]</scope>
    <source>
        <strain evidence="2 3">NIES-571</strain>
    </source>
</reference>
<keyword evidence="1" id="KW-0175">Coiled coil</keyword>
<dbReference type="AlphaFoldDB" id="A0A2J8ACF8"/>
<dbReference type="EMBL" id="PGGS01000063">
    <property type="protein sequence ID" value="PNH10198.1"/>
    <property type="molecule type" value="Genomic_DNA"/>
</dbReference>
<name>A0A2J8ACF8_9CHLO</name>
<protein>
    <submittedName>
        <fullName evidence="2">Uncharacterized protein</fullName>
    </submittedName>
</protein>
<proteinExistence type="predicted"/>
<feature type="coiled-coil region" evidence="1">
    <location>
        <begin position="338"/>
        <end position="386"/>
    </location>
</feature>
<accession>A0A2J8ACF8</accession>
<dbReference type="OrthoDB" id="557428at2759"/>
<comment type="caution">
    <text evidence="2">The sequence shown here is derived from an EMBL/GenBank/DDBJ whole genome shotgun (WGS) entry which is preliminary data.</text>
</comment>
<organism evidence="2 3">
    <name type="scientific">Tetrabaena socialis</name>
    <dbReference type="NCBI Taxonomy" id="47790"/>
    <lineage>
        <taxon>Eukaryota</taxon>
        <taxon>Viridiplantae</taxon>
        <taxon>Chlorophyta</taxon>
        <taxon>core chlorophytes</taxon>
        <taxon>Chlorophyceae</taxon>
        <taxon>CS clade</taxon>
        <taxon>Chlamydomonadales</taxon>
        <taxon>Tetrabaenaceae</taxon>
        <taxon>Tetrabaena</taxon>
    </lineage>
</organism>
<gene>
    <name evidence="2" type="ORF">TSOC_003093</name>
</gene>
<evidence type="ECO:0000313" key="2">
    <source>
        <dbReference type="EMBL" id="PNH10198.1"/>
    </source>
</evidence>
<keyword evidence="3" id="KW-1185">Reference proteome</keyword>
<sequence>MHVVCECPCYERQFEGTLEFRGRDMCTIMAEGPPFALTGFLREVWDTRLKILRDMAARFVAGVVAARRAAFVLNRQVTRVESFPILLRDLDRRETFCCFRNIASSALTERTFKGSYGDILPASSISEWSPFKNQTKGTFSDKAMQEVIHGMLMASKYIMQEPGQERHLNFQGHLEEVITDPQPSVPVLVVVVKAKASDWDIWQPLACTLELMERCKSAPNVWLMLTDLDLWWFVEVTRTTAETSSGAAAAGPSTTSVPVSCYKAERFVPIMANIQVPQLGCSGLEQVLAKLFHILYPSHKVEEVPTLLAAFDQQLSCLTDDWLATARAIDQEELAAVKAALQAKDAALQAEKAALQAKDAALQAEKAALQVTEAALQKALQEAKSR</sequence>
<dbReference type="Proteomes" id="UP000236333">
    <property type="component" value="Unassembled WGS sequence"/>
</dbReference>